<dbReference type="Proteomes" id="UP000000437">
    <property type="component" value="Chromosome 6"/>
</dbReference>
<accession>A0AC58JUN8</accession>
<evidence type="ECO:0000313" key="2">
    <source>
        <dbReference type="RefSeq" id="XP_073810188.1"/>
    </source>
</evidence>
<organism evidence="1 2">
    <name type="scientific">Danio rerio</name>
    <name type="common">Zebrafish</name>
    <name type="synonym">Brachydanio rerio</name>
    <dbReference type="NCBI Taxonomy" id="7955"/>
    <lineage>
        <taxon>Eukaryota</taxon>
        <taxon>Metazoa</taxon>
        <taxon>Chordata</taxon>
        <taxon>Craniata</taxon>
        <taxon>Vertebrata</taxon>
        <taxon>Euteleostomi</taxon>
        <taxon>Actinopterygii</taxon>
        <taxon>Neopterygii</taxon>
        <taxon>Teleostei</taxon>
        <taxon>Ostariophysi</taxon>
        <taxon>Cypriniformes</taxon>
        <taxon>Danionidae</taxon>
        <taxon>Danioninae</taxon>
        <taxon>Danio</taxon>
    </lineage>
</organism>
<proteinExistence type="predicted"/>
<gene>
    <name evidence="2" type="primary">LOC100537439</name>
</gene>
<reference evidence="2" key="1">
    <citation type="submission" date="2025-08" db="UniProtKB">
        <authorList>
            <consortium name="RefSeq"/>
        </authorList>
    </citation>
    <scope>IDENTIFICATION</scope>
    <source>
        <strain evidence="2">Tuebingen</strain>
        <tissue evidence="2">Fibroblasts and whole tissue</tissue>
    </source>
</reference>
<name>A0AC58JUN8_DANRE</name>
<sequence length="83" mass="9389">MGIKMFLESHGEPSVTAYACSCAAGKGLCNHLTALLYQTAHYVQLHLKSVPPTVACTSEQQRWHRPRTQVHFQIHTSWLLEQN</sequence>
<dbReference type="RefSeq" id="XP_073810188.1">
    <property type="nucleotide sequence ID" value="XM_073954087.1"/>
</dbReference>
<evidence type="ECO:0000313" key="1">
    <source>
        <dbReference type="Proteomes" id="UP000000437"/>
    </source>
</evidence>
<keyword evidence="1" id="KW-1185">Reference proteome</keyword>
<protein>
    <submittedName>
        <fullName evidence="2">Uncharacterized protein isoform X2</fullName>
    </submittedName>
</protein>